<evidence type="ECO:0000313" key="3">
    <source>
        <dbReference type="Proteomes" id="UP000770661"/>
    </source>
</evidence>
<feature type="region of interest" description="Disordered" evidence="1">
    <location>
        <begin position="21"/>
        <end position="67"/>
    </location>
</feature>
<dbReference type="AlphaFoldDB" id="A0A8J4YSG4"/>
<evidence type="ECO:0000313" key="2">
    <source>
        <dbReference type="EMBL" id="KAG0728121.1"/>
    </source>
</evidence>
<evidence type="ECO:0000256" key="1">
    <source>
        <dbReference type="SAM" id="MobiDB-lite"/>
    </source>
</evidence>
<sequence>MTLGAGWSKLGKKTTIGCIGRSSPGTCSTTATPTQPPSSTTSSGKSLAASLHLSRSSSTGGGTPSMAGVLGRVFPLGRAVEELGDRRSSRFSPAPSTLILGPARCNKSALLVQAAVSEAAADGQVLFMAPQKLQRLPPGVHGMPTPSSSALENVRFLYAQNECELTGYLASLHKIPAGDRPSLIVIDDLHFFSHGQNIDAASQLMNAARILSLAQESAEFCSNSPECRVARPCGVLAAWTLGSGALKKDEVVPFARSLCHYVWSVHRKAKNSGGEEYHLVEEEQGRTCTVEYSLRLSPSPHLLLRQVALEERGAQGPK</sequence>
<dbReference type="PANTHER" id="PTHR28653:SF1">
    <property type="entry name" value="ATPASE SWSAP1"/>
    <property type="match status" value="1"/>
</dbReference>
<keyword evidence="3" id="KW-1185">Reference proteome</keyword>
<dbReference type="InterPro" id="IPR027417">
    <property type="entry name" value="P-loop_NTPase"/>
</dbReference>
<reference evidence="2" key="1">
    <citation type="submission" date="2020-07" db="EMBL/GenBank/DDBJ databases">
        <title>The High-quality genome of the commercially important snow crab, Chionoecetes opilio.</title>
        <authorList>
            <person name="Jeong J.-H."/>
            <person name="Ryu S."/>
        </authorList>
    </citation>
    <scope>NUCLEOTIDE SEQUENCE</scope>
    <source>
        <strain evidence="2">MADBK_172401_WGS</strain>
        <tissue evidence="2">Digestive gland</tissue>
    </source>
</reference>
<accession>A0A8J4YSG4</accession>
<dbReference type="Gene3D" id="3.40.50.300">
    <property type="entry name" value="P-loop containing nucleotide triphosphate hydrolases"/>
    <property type="match status" value="1"/>
</dbReference>
<comment type="caution">
    <text evidence="2">The sequence shown here is derived from an EMBL/GenBank/DDBJ whole genome shotgun (WGS) entry which is preliminary data.</text>
</comment>
<dbReference type="GO" id="GO:0003697">
    <property type="term" value="F:single-stranded DNA binding"/>
    <property type="evidence" value="ECO:0007669"/>
    <property type="project" value="TreeGrafter"/>
</dbReference>
<protein>
    <recommendedName>
        <fullName evidence="4">ATPase SWSAP1</fullName>
    </recommendedName>
</protein>
<dbReference type="PANTHER" id="PTHR28653">
    <property type="match status" value="1"/>
</dbReference>
<dbReference type="EMBL" id="JACEEZ010002597">
    <property type="protein sequence ID" value="KAG0728121.1"/>
    <property type="molecule type" value="Genomic_DNA"/>
</dbReference>
<proteinExistence type="predicted"/>
<dbReference type="SUPFAM" id="SSF52540">
    <property type="entry name" value="P-loop containing nucleoside triphosphate hydrolases"/>
    <property type="match status" value="1"/>
</dbReference>
<dbReference type="GO" id="GO:0000724">
    <property type="term" value="P:double-strand break repair via homologous recombination"/>
    <property type="evidence" value="ECO:0007669"/>
    <property type="project" value="TreeGrafter"/>
</dbReference>
<dbReference type="Proteomes" id="UP000770661">
    <property type="component" value="Unassembled WGS sequence"/>
</dbReference>
<dbReference type="GO" id="GO:0097196">
    <property type="term" value="C:Shu complex"/>
    <property type="evidence" value="ECO:0007669"/>
    <property type="project" value="TreeGrafter"/>
</dbReference>
<feature type="compositionally biased region" description="Low complexity" evidence="1">
    <location>
        <begin position="22"/>
        <end position="67"/>
    </location>
</feature>
<dbReference type="OrthoDB" id="6362589at2759"/>
<name>A0A8J4YSG4_CHIOP</name>
<organism evidence="2 3">
    <name type="scientific">Chionoecetes opilio</name>
    <name type="common">Atlantic snow crab</name>
    <name type="synonym">Cancer opilio</name>
    <dbReference type="NCBI Taxonomy" id="41210"/>
    <lineage>
        <taxon>Eukaryota</taxon>
        <taxon>Metazoa</taxon>
        <taxon>Ecdysozoa</taxon>
        <taxon>Arthropoda</taxon>
        <taxon>Crustacea</taxon>
        <taxon>Multicrustacea</taxon>
        <taxon>Malacostraca</taxon>
        <taxon>Eumalacostraca</taxon>
        <taxon>Eucarida</taxon>
        <taxon>Decapoda</taxon>
        <taxon>Pleocyemata</taxon>
        <taxon>Brachyura</taxon>
        <taxon>Eubrachyura</taxon>
        <taxon>Majoidea</taxon>
        <taxon>Majidae</taxon>
        <taxon>Chionoecetes</taxon>
    </lineage>
</organism>
<gene>
    <name evidence="2" type="ORF">GWK47_033153</name>
</gene>
<evidence type="ECO:0008006" key="4">
    <source>
        <dbReference type="Google" id="ProtNLM"/>
    </source>
</evidence>